<dbReference type="CDD" id="cd00093">
    <property type="entry name" value="HTH_XRE"/>
    <property type="match status" value="1"/>
</dbReference>
<evidence type="ECO:0000313" key="4">
    <source>
        <dbReference type="Proteomes" id="UP000094784"/>
    </source>
</evidence>
<dbReference type="InterPro" id="IPR001387">
    <property type="entry name" value="Cro/C1-type_HTH"/>
</dbReference>
<evidence type="ECO:0000313" key="3">
    <source>
        <dbReference type="EMBL" id="ODV56201.1"/>
    </source>
</evidence>
<dbReference type="RefSeq" id="WP_069481207.1">
    <property type="nucleotide sequence ID" value="NZ_KV766182.1"/>
</dbReference>
<dbReference type="InterPro" id="IPR010982">
    <property type="entry name" value="Lambda_DNA-bd_dom_sf"/>
</dbReference>
<dbReference type="SMART" id="SM00530">
    <property type="entry name" value="HTH_XRE"/>
    <property type="match status" value="1"/>
</dbReference>
<dbReference type="OrthoDB" id="6386941at2"/>
<dbReference type="Gene3D" id="1.10.260.40">
    <property type="entry name" value="lambda repressor-like DNA-binding domains"/>
    <property type="match status" value="1"/>
</dbReference>
<dbReference type="EMBL" id="MECQ01000001">
    <property type="protein sequence ID" value="ODV56201.1"/>
    <property type="molecule type" value="Genomic_DNA"/>
</dbReference>
<feature type="domain" description="HTH cro/C1-type" evidence="2">
    <location>
        <begin position="6"/>
        <end position="59"/>
    </location>
</feature>
<dbReference type="PANTHER" id="PTHR46558:SF11">
    <property type="entry name" value="HTH-TYPE TRANSCRIPTIONAL REGULATOR XRE"/>
    <property type="match status" value="1"/>
</dbReference>
<keyword evidence="1" id="KW-0238">DNA-binding</keyword>
<dbReference type="GO" id="GO:0003677">
    <property type="term" value="F:DNA binding"/>
    <property type="evidence" value="ECO:0007669"/>
    <property type="project" value="UniProtKB-KW"/>
</dbReference>
<dbReference type="Proteomes" id="UP000094784">
    <property type="component" value="Unassembled WGS sequence"/>
</dbReference>
<dbReference type="AlphaFoldDB" id="A0A1E4R6W7"/>
<reference evidence="3 4" key="1">
    <citation type="submission" date="2016-09" db="EMBL/GenBank/DDBJ databases">
        <title>Draft genome sequence of the soil isolate, Lysinibacillus fusiformis M5, a potential hypoxanthine producer.</title>
        <authorList>
            <person name="Gallegos-Monterrosa R."/>
            <person name="Maroti G."/>
            <person name="Balint B."/>
            <person name="Kovacs A.T."/>
        </authorList>
    </citation>
    <scope>NUCLEOTIDE SEQUENCE [LARGE SCALE GENOMIC DNA]</scope>
    <source>
        <strain evidence="3 4">M5</strain>
    </source>
</reference>
<organism evidence="3 4">
    <name type="scientific">Lysinibacillus fusiformis</name>
    <dbReference type="NCBI Taxonomy" id="28031"/>
    <lineage>
        <taxon>Bacteria</taxon>
        <taxon>Bacillati</taxon>
        <taxon>Bacillota</taxon>
        <taxon>Bacilli</taxon>
        <taxon>Bacillales</taxon>
        <taxon>Bacillaceae</taxon>
        <taxon>Lysinibacillus</taxon>
    </lineage>
</organism>
<protein>
    <submittedName>
        <fullName evidence="3">Transcriptional regulator</fullName>
    </submittedName>
</protein>
<sequence length="80" mass="9267">MRPHTIKSLRKFHGLTQAEFASRIGYARTTISDVENMRKNPSLSLLAAITRQFEITDEFIAFLRSFEKLNGIIHDYTITH</sequence>
<dbReference type="Pfam" id="PF01381">
    <property type="entry name" value="HTH_3"/>
    <property type="match status" value="1"/>
</dbReference>
<comment type="caution">
    <text evidence="3">The sequence shown here is derived from an EMBL/GenBank/DDBJ whole genome shotgun (WGS) entry which is preliminary data.</text>
</comment>
<accession>A0A1E4R6W7</accession>
<evidence type="ECO:0000259" key="2">
    <source>
        <dbReference type="PROSITE" id="PS50943"/>
    </source>
</evidence>
<evidence type="ECO:0000256" key="1">
    <source>
        <dbReference type="ARBA" id="ARBA00023125"/>
    </source>
</evidence>
<dbReference type="PANTHER" id="PTHR46558">
    <property type="entry name" value="TRACRIPTIONAL REGULATORY PROTEIN-RELATED-RELATED"/>
    <property type="match status" value="1"/>
</dbReference>
<gene>
    <name evidence="3" type="ORF">BG258_09975</name>
</gene>
<dbReference type="SUPFAM" id="SSF47413">
    <property type="entry name" value="lambda repressor-like DNA-binding domains"/>
    <property type="match status" value="1"/>
</dbReference>
<dbReference type="PROSITE" id="PS50943">
    <property type="entry name" value="HTH_CROC1"/>
    <property type="match status" value="1"/>
</dbReference>
<name>A0A1E4R6W7_9BACI</name>
<proteinExistence type="predicted"/>